<accession>A0ACC3BXW3</accession>
<proteinExistence type="predicted"/>
<reference evidence="1" key="1">
    <citation type="submission" date="2019-11" db="EMBL/GenBank/DDBJ databases">
        <title>Nori genome reveals adaptations in red seaweeds to the harsh intertidal environment.</title>
        <authorList>
            <person name="Wang D."/>
            <person name="Mao Y."/>
        </authorList>
    </citation>
    <scope>NUCLEOTIDE SEQUENCE</scope>
    <source>
        <tissue evidence="1">Gametophyte</tissue>
    </source>
</reference>
<dbReference type="Proteomes" id="UP000798662">
    <property type="component" value="Chromosome 1"/>
</dbReference>
<comment type="caution">
    <text evidence="1">The sequence shown here is derived from an EMBL/GenBank/DDBJ whole genome shotgun (WGS) entry which is preliminary data.</text>
</comment>
<sequence length="445" mass="45282">MALCASHVIVVGDPGVGKSTFLNSLVGVATFQSGLSVSCGLTKELQSVVIDGTRFSDTPGLDDNRLKEQAAAAIVQAVHLGGNVKIVFIMTMEGGRLRGSNLATIKIVLDALQQAGIVVEQSFSVVFNKVTAGELELWQAEMSTSDAKDALADQIGLANAKPEHIRFLPEEPVLKDSANGVHPQREVLVGFLNQMRVMPVPPGTSIDVDASKVGSVQKEMEMQLTAYRSRWRRAGRSALNFGRATAIIGGTGDAPPPGLGDPAARVAALAAARADRAAAATVGAHDAAVRAYTAALGGPSTAGAMADALDTAVAGLGCEAEARAALVAAVRRVRRRRRPADVLLLARGVGWDGSRGGAGGVGGGPLVAAARSRSWTGGGRGGGADAAAAAAFAAAAAAADAWARSHVAGGRLGVGVARRGLRADHLRLVERMVAAARGEPAGQGA</sequence>
<evidence type="ECO:0000313" key="2">
    <source>
        <dbReference type="Proteomes" id="UP000798662"/>
    </source>
</evidence>
<evidence type="ECO:0000313" key="1">
    <source>
        <dbReference type="EMBL" id="KAK1862526.1"/>
    </source>
</evidence>
<protein>
    <submittedName>
        <fullName evidence="1">Uncharacterized protein</fullName>
    </submittedName>
</protein>
<keyword evidence="2" id="KW-1185">Reference proteome</keyword>
<organism evidence="1 2">
    <name type="scientific">Pyropia yezoensis</name>
    <name type="common">Susabi-nori</name>
    <name type="synonym">Porphyra yezoensis</name>
    <dbReference type="NCBI Taxonomy" id="2788"/>
    <lineage>
        <taxon>Eukaryota</taxon>
        <taxon>Rhodophyta</taxon>
        <taxon>Bangiophyceae</taxon>
        <taxon>Bangiales</taxon>
        <taxon>Bangiaceae</taxon>
        <taxon>Pyropia</taxon>
    </lineage>
</organism>
<gene>
    <name evidence="1" type="ORF">I4F81_005094</name>
</gene>
<name>A0ACC3BXW3_PYRYE</name>
<dbReference type="EMBL" id="CM020618">
    <property type="protein sequence ID" value="KAK1862526.1"/>
    <property type="molecule type" value="Genomic_DNA"/>
</dbReference>